<dbReference type="PANTHER" id="PTHR44688:SF16">
    <property type="entry name" value="DNA-BINDING TRANSCRIPTIONAL ACTIVATOR DEVR_DOSR"/>
    <property type="match status" value="1"/>
</dbReference>
<dbReference type="RefSeq" id="WP_051735946.1">
    <property type="nucleotide sequence ID" value="NZ_JMQI01000026.1"/>
</dbReference>
<keyword evidence="3" id="KW-0804">Transcription</keyword>
<evidence type="ECO:0000256" key="1">
    <source>
        <dbReference type="ARBA" id="ARBA00023015"/>
    </source>
</evidence>
<dbReference type="PRINTS" id="PR00038">
    <property type="entry name" value="HTHLUXR"/>
</dbReference>
<dbReference type="Gene3D" id="1.10.10.10">
    <property type="entry name" value="Winged helix-like DNA-binding domain superfamily/Winged helix DNA-binding domain"/>
    <property type="match status" value="1"/>
</dbReference>
<dbReference type="CDD" id="cd06170">
    <property type="entry name" value="LuxR_C_like"/>
    <property type="match status" value="1"/>
</dbReference>
<keyword evidence="1" id="KW-0805">Transcription regulation</keyword>
<dbReference type="EMBL" id="JMQI01000026">
    <property type="protein sequence ID" value="KDN21796.1"/>
    <property type="molecule type" value="Genomic_DNA"/>
</dbReference>
<organism evidence="5 6">
    <name type="scientific">Amycolatopsis rifamycinica</name>
    <dbReference type="NCBI Taxonomy" id="287986"/>
    <lineage>
        <taxon>Bacteria</taxon>
        <taxon>Bacillati</taxon>
        <taxon>Actinomycetota</taxon>
        <taxon>Actinomycetes</taxon>
        <taxon>Pseudonocardiales</taxon>
        <taxon>Pseudonocardiaceae</taxon>
        <taxon>Amycolatopsis</taxon>
    </lineage>
</organism>
<evidence type="ECO:0000256" key="2">
    <source>
        <dbReference type="ARBA" id="ARBA00023125"/>
    </source>
</evidence>
<dbReference type="Gene3D" id="3.30.450.40">
    <property type="match status" value="1"/>
</dbReference>
<dbReference type="SUPFAM" id="SSF55781">
    <property type="entry name" value="GAF domain-like"/>
    <property type="match status" value="1"/>
</dbReference>
<comment type="caution">
    <text evidence="5">The sequence shown here is derived from an EMBL/GenBank/DDBJ whole genome shotgun (WGS) entry which is preliminary data.</text>
</comment>
<dbReference type="SUPFAM" id="SSF46894">
    <property type="entry name" value="C-terminal effector domain of the bipartite response regulators"/>
    <property type="match status" value="1"/>
</dbReference>
<dbReference type="PROSITE" id="PS50043">
    <property type="entry name" value="HTH_LUXR_2"/>
    <property type="match status" value="1"/>
</dbReference>
<sequence>MDNDVAATEVLEKLLPERVRGLRRLSGVPVAFGGLTRHRAGRRELVLDRLDGTLGTSLRGLAVQPGLGLGGTVLRDGTARRIDDYASTATITHDYDRAVVHEERLTSIFAVPVTVHGSVRGVLYGAVRDRGPIGDRALHAATVLAGQLQRDVEAALTPEPRPDPVAELAAILDDVTDPALRARLVRVHRALRGEAPEPANRPALAPREVDALRWVAVGATNVEIAARLGLSTETVKAYLRTAMRKLDVHTRTAAAHAARRAGVL</sequence>
<name>A0A066U2X6_9PSEU</name>
<dbReference type="STRING" id="287986.DV20_12765"/>
<dbReference type="GO" id="GO:0006355">
    <property type="term" value="P:regulation of DNA-templated transcription"/>
    <property type="evidence" value="ECO:0007669"/>
    <property type="project" value="InterPro"/>
</dbReference>
<dbReference type="Proteomes" id="UP000027345">
    <property type="component" value="Unassembled WGS sequence"/>
</dbReference>
<dbReference type="InterPro" id="IPR029016">
    <property type="entry name" value="GAF-like_dom_sf"/>
</dbReference>
<keyword evidence="6" id="KW-1185">Reference proteome</keyword>
<dbReference type="SMART" id="SM00421">
    <property type="entry name" value="HTH_LUXR"/>
    <property type="match status" value="1"/>
</dbReference>
<dbReference type="Pfam" id="PF01590">
    <property type="entry name" value="GAF"/>
    <property type="match status" value="1"/>
</dbReference>
<dbReference type="eggNOG" id="COG2197">
    <property type="taxonomic scope" value="Bacteria"/>
</dbReference>
<dbReference type="AlphaFoldDB" id="A0A066U2X6"/>
<dbReference type="InterPro" id="IPR036388">
    <property type="entry name" value="WH-like_DNA-bd_sf"/>
</dbReference>
<dbReference type="GO" id="GO:0003677">
    <property type="term" value="F:DNA binding"/>
    <property type="evidence" value="ECO:0007669"/>
    <property type="project" value="UniProtKB-KW"/>
</dbReference>
<evidence type="ECO:0000259" key="4">
    <source>
        <dbReference type="PROSITE" id="PS50043"/>
    </source>
</evidence>
<protein>
    <recommendedName>
        <fullName evidence="4">HTH luxR-type domain-containing protein</fullName>
    </recommendedName>
</protein>
<dbReference type="InterPro" id="IPR016032">
    <property type="entry name" value="Sig_transdc_resp-reg_C-effctor"/>
</dbReference>
<evidence type="ECO:0000313" key="5">
    <source>
        <dbReference type="EMBL" id="KDN21796.1"/>
    </source>
</evidence>
<dbReference type="Pfam" id="PF00196">
    <property type="entry name" value="GerE"/>
    <property type="match status" value="1"/>
</dbReference>
<evidence type="ECO:0000256" key="3">
    <source>
        <dbReference type="ARBA" id="ARBA00023163"/>
    </source>
</evidence>
<dbReference type="InterPro" id="IPR000792">
    <property type="entry name" value="Tscrpt_reg_LuxR_C"/>
</dbReference>
<reference evidence="5 6" key="1">
    <citation type="submission" date="2014-05" db="EMBL/GenBank/DDBJ databases">
        <title>Draft genome sequence of Amycolatopsis rifamycinica DSM 46095.</title>
        <authorList>
            <person name="Lal R."/>
            <person name="Saxena A."/>
            <person name="Kumari R."/>
            <person name="Mukherjee U."/>
            <person name="Singh P."/>
            <person name="Sangwan N."/>
            <person name="Mahato N.K."/>
        </authorList>
    </citation>
    <scope>NUCLEOTIDE SEQUENCE [LARGE SCALE GENOMIC DNA]</scope>
    <source>
        <strain evidence="5 6">DSM 46095</strain>
    </source>
</reference>
<dbReference type="PANTHER" id="PTHR44688">
    <property type="entry name" value="DNA-BINDING TRANSCRIPTIONAL ACTIVATOR DEVR_DOSR"/>
    <property type="match status" value="1"/>
</dbReference>
<feature type="domain" description="HTH luxR-type" evidence="4">
    <location>
        <begin position="197"/>
        <end position="262"/>
    </location>
</feature>
<dbReference type="InterPro" id="IPR003018">
    <property type="entry name" value="GAF"/>
</dbReference>
<accession>A0A066U2X6</accession>
<proteinExistence type="predicted"/>
<gene>
    <name evidence="5" type="ORF">DV20_12765</name>
</gene>
<keyword evidence="2" id="KW-0238">DNA-binding</keyword>
<evidence type="ECO:0000313" key="6">
    <source>
        <dbReference type="Proteomes" id="UP000027345"/>
    </source>
</evidence>